<evidence type="ECO:0000259" key="1">
    <source>
        <dbReference type="Pfam" id="PF23003"/>
    </source>
</evidence>
<dbReference type="EnsemblMetazoa" id="CJA01632.1">
    <property type="protein sequence ID" value="CJA01632.1"/>
    <property type="gene ID" value="WBGene00120836"/>
</dbReference>
<name>A0A8R1HM51_CAEJA</name>
<dbReference type="AlphaFoldDB" id="A0A8R1HM51"/>
<proteinExistence type="predicted"/>
<keyword evidence="3" id="KW-1185">Reference proteome</keyword>
<organism evidence="2 3">
    <name type="scientific">Caenorhabditis japonica</name>
    <dbReference type="NCBI Taxonomy" id="281687"/>
    <lineage>
        <taxon>Eukaryota</taxon>
        <taxon>Metazoa</taxon>
        <taxon>Ecdysozoa</taxon>
        <taxon>Nematoda</taxon>
        <taxon>Chromadorea</taxon>
        <taxon>Rhabditida</taxon>
        <taxon>Rhabditina</taxon>
        <taxon>Rhabditomorpha</taxon>
        <taxon>Rhabditoidea</taxon>
        <taxon>Rhabditidae</taxon>
        <taxon>Peloderinae</taxon>
        <taxon>Caenorhabditis</taxon>
    </lineage>
</organism>
<accession>A0A8R1HM51</accession>
<evidence type="ECO:0000313" key="3">
    <source>
        <dbReference type="Proteomes" id="UP000005237"/>
    </source>
</evidence>
<sequence>MSLEKELAAASATTLIFCLKLAESGAIFDRNFTKPYVLKKTWVQNFIKFQYIFEGKQGKAKIVPLGCAPTNVDSDNFLKPGEQSVEHDFMFSCEEGEDGVLNYEAIACIDAFGHPMYPGETRRLSNGTVVLHCNIYGGALKKVVERAAGCYFNETIYGEDEKWVEPQVNPNDSSIDGRLMQCFRPHYSYYESHVVGCVVGRMGILIDEFGQLSNGSYVKCVETELGHVSLKSAEVDDLSCKMDNTTHAHESRWSDEKRGANMKCNYGHIVKESCIIGSETFPIGQEVSVSRDCIFLCHPQTNVYICDNRLEEFNITDSGDNLGPIEANSGLKLTTSTKKKSLKSVFKF</sequence>
<reference evidence="3" key="1">
    <citation type="submission" date="2010-08" db="EMBL/GenBank/DDBJ databases">
        <authorList>
            <consortium name="Caenorhabditis japonica Sequencing Consortium"/>
            <person name="Wilson R.K."/>
        </authorList>
    </citation>
    <scope>NUCLEOTIDE SEQUENCE [LARGE SCALE GENOMIC DNA]</scope>
    <source>
        <strain evidence="3">DF5081</strain>
    </source>
</reference>
<reference evidence="2" key="2">
    <citation type="submission" date="2022-06" db="UniProtKB">
        <authorList>
            <consortium name="EnsemblMetazoa"/>
        </authorList>
    </citation>
    <scope>IDENTIFICATION</scope>
    <source>
        <strain evidence="2">DF5081</strain>
    </source>
</reference>
<dbReference type="InterPro" id="IPR055119">
    <property type="entry name" value="Mig18_Fn1"/>
</dbReference>
<dbReference type="Pfam" id="PF23003">
    <property type="entry name" value="Fn1_2"/>
    <property type="match status" value="1"/>
</dbReference>
<dbReference type="Proteomes" id="UP000005237">
    <property type="component" value="Unassembled WGS sequence"/>
</dbReference>
<protein>
    <recommendedName>
        <fullName evidence="1">Abnormal cell migration protein 18-like fibronectin type I domain-containing protein</fullName>
    </recommendedName>
</protein>
<evidence type="ECO:0000313" key="2">
    <source>
        <dbReference type="EnsemblMetazoa" id="CJA01632.1"/>
    </source>
</evidence>
<feature type="domain" description="Abnormal cell migration protein 18-like fibronectin type I" evidence="1">
    <location>
        <begin position="75"/>
        <end position="135"/>
    </location>
</feature>